<dbReference type="AlphaFoldDB" id="A0A3N7FA05"/>
<dbReference type="Gene3D" id="1.25.10.10">
    <property type="entry name" value="Leucine-rich Repeat Variant"/>
    <property type="match status" value="1"/>
</dbReference>
<keyword evidence="1" id="KW-0812">Transmembrane</keyword>
<evidence type="ECO:0000313" key="2">
    <source>
        <dbReference type="EMBL" id="RQO93437.1"/>
    </source>
</evidence>
<dbReference type="InterPro" id="IPR016024">
    <property type="entry name" value="ARM-type_fold"/>
</dbReference>
<accession>A0A3N7FA05</accession>
<organism evidence="2">
    <name type="scientific">Populus trichocarpa</name>
    <name type="common">Western balsam poplar</name>
    <name type="synonym">Populus balsamifera subsp. trichocarpa</name>
    <dbReference type="NCBI Taxonomy" id="3694"/>
    <lineage>
        <taxon>Eukaryota</taxon>
        <taxon>Viridiplantae</taxon>
        <taxon>Streptophyta</taxon>
        <taxon>Embryophyta</taxon>
        <taxon>Tracheophyta</taxon>
        <taxon>Spermatophyta</taxon>
        <taxon>Magnoliopsida</taxon>
        <taxon>eudicotyledons</taxon>
        <taxon>Gunneridae</taxon>
        <taxon>Pentapetalae</taxon>
        <taxon>rosids</taxon>
        <taxon>fabids</taxon>
        <taxon>Malpighiales</taxon>
        <taxon>Salicaceae</taxon>
        <taxon>Saliceae</taxon>
        <taxon>Populus</taxon>
    </lineage>
</organism>
<feature type="transmembrane region" description="Helical" evidence="1">
    <location>
        <begin position="137"/>
        <end position="159"/>
    </location>
</feature>
<dbReference type="GO" id="GO:0005049">
    <property type="term" value="F:nuclear export signal receptor activity"/>
    <property type="evidence" value="ECO:0007669"/>
    <property type="project" value="InterPro"/>
</dbReference>
<reference evidence="2" key="2">
    <citation type="submission" date="2017-07" db="EMBL/GenBank/DDBJ databases">
        <title>WGS assembly of Populus trichocarpa.</title>
        <authorList>
            <person name="Tuskan G."/>
            <person name="Difazio S."/>
            <person name="Jansson S."/>
            <person name="Bohlmann J."/>
            <person name="Grigoriev I."/>
            <person name="Hellsten U."/>
            <person name="Putnam N."/>
            <person name="Ralph S."/>
            <person name="Rombauts S."/>
            <person name="Salamov A."/>
            <person name="Schein J."/>
            <person name="Sterck L."/>
            <person name="Aerts A."/>
            <person name="Bhalerao R."/>
            <person name="Bhalerao R."/>
            <person name="Blaudez D."/>
            <person name="Boerjan W."/>
            <person name="Brun A."/>
            <person name="Brunner A."/>
            <person name="Busov V."/>
            <person name="Campbell M."/>
            <person name="Carlson J."/>
            <person name="Chalot M."/>
            <person name="Chapman J."/>
            <person name="Chen G."/>
            <person name="Cooper D."/>
            <person name="Coutinho P."/>
            <person name="Couturier J."/>
            <person name="Covert S."/>
            <person name="Cronk Q."/>
            <person name="Cunningham R."/>
            <person name="Davis J."/>
            <person name="Degroeve S."/>
            <person name="Dejardin A."/>
            <person name="Depamphilis C."/>
            <person name="Detter J."/>
            <person name="Dirks B."/>
            <person name="Dubchak I."/>
            <person name="Duplessis S."/>
            <person name="Ehlting J."/>
            <person name="Ellis B."/>
            <person name="Gendler K."/>
            <person name="Goodstein D."/>
            <person name="Gribskov M."/>
            <person name="Grimwood J."/>
            <person name="Groover A."/>
            <person name="Gunter L."/>
            <person name="Hamberger B."/>
            <person name="Heinze B."/>
            <person name="Helariutta Y."/>
            <person name="Henrissat B."/>
            <person name="Holligan D."/>
            <person name="Holt R."/>
            <person name="Huang W."/>
            <person name="Islam-Faridi N."/>
            <person name="Jones S."/>
            <person name="Jones-Rhoades M."/>
            <person name="Jorgensen R."/>
            <person name="Joshi C."/>
            <person name="Kangasjarvi J."/>
            <person name="Karlsson J."/>
            <person name="Kelleher C."/>
            <person name="Kirkpatrick R."/>
            <person name="Kirst M."/>
            <person name="Kohler A."/>
            <person name="Kalluri U."/>
            <person name="Larimer F."/>
            <person name="Leebens-Mack J."/>
            <person name="Leple J."/>
            <person name="Locascio P."/>
            <person name="Lou Y."/>
            <person name="Lucas S."/>
            <person name="Martin F."/>
            <person name="Montanini B."/>
            <person name="Napoli C."/>
            <person name="Nelson D."/>
            <person name="Nelson C."/>
            <person name="Nieminen K."/>
            <person name="Nilsson O."/>
            <person name="Pereda V."/>
            <person name="Peter G."/>
            <person name="Philippe R."/>
            <person name="Pilate G."/>
            <person name="Poliakov A."/>
            <person name="Razumovskaya J."/>
            <person name="Richardson P."/>
            <person name="Rinaldi C."/>
            <person name="Ritland K."/>
            <person name="Rouze P."/>
            <person name="Ryaboy D."/>
            <person name="Schmutz J."/>
            <person name="Schrader J."/>
            <person name="Segerman B."/>
            <person name="Shin H."/>
            <person name="Siddiqui A."/>
            <person name="Sterky F."/>
            <person name="Terry A."/>
            <person name="Tsai C."/>
            <person name="Uberbacher E."/>
            <person name="Unneberg P."/>
            <person name="Vahala J."/>
            <person name="Wall K."/>
            <person name="Wessler S."/>
            <person name="Yang G."/>
            <person name="Yin T."/>
            <person name="Douglas C."/>
            <person name="Marra M."/>
            <person name="Sandberg G."/>
            <person name="Van De Peer Y."/>
            <person name="Rokhsar D."/>
        </authorList>
    </citation>
    <scope>NUCLEOTIDE SEQUENCE</scope>
    <source>
        <strain evidence="2">Nisqually-1</strain>
    </source>
</reference>
<dbReference type="SUPFAM" id="SSF48371">
    <property type="entry name" value="ARM repeat"/>
    <property type="match status" value="1"/>
</dbReference>
<dbReference type="EMBL" id="KZ623367">
    <property type="protein sequence ID" value="RQO93437.1"/>
    <property type="molecule type" value="Genomic_DNA"/>
</dbReference>
<name>A0A3N7FA05_POPTR</name>
<dbReference type="GO" id="GO:0006611">
    <property type="term" value="P:protein export from nucleus"/>
    <property type="evidence" value="ECO:0007669"/>
    <property type="project" value="InterPro"/>
</dbReference>
<proteinExistence type="predicted"/>
<reference evidence="2" key="1">
    <citation type="journal article" date="2006" name="Science">
        <title>The genome of black cottonwood, Populus trichocarpa (Torr. &amp; Gray).</title>
        <authorList>
            <person name="Tuskan G.A."/>
            <person name="Difazio S."/>
            <person name="Jansson S."/>
            <person name="Bohlmann J."/>
            <person name="Grigoriev I."/>
            <person name="Hellsten U."/>
            <person name="Putnam N."/>
            <person name="Ralph S."/>
            <person name="Rombauts S."/>
            <person name="Salamov A."/>
            <person name="Schein J."/>
            <person name="Sterck L."/>
            <person name="Aerts A."/>
            <person name="Bhalerao R.R."/>
            <person name="Bhalerao R.P."/>
            <person name="Blaudez D."/>
            <person name="Boerjan W."/>
            <person name="Brun A."/>
            <person name="Brunner A."/>
            <person name="Busov V."/>
            <person name="Campbell M."/>
            <person name="Carlson J."/>
            <person name="Chalot M."/>
            <person name="Chapman J."/>
            <person name="Chen G.L."/>
            <person name="Cooper D."/>
            <person name="Coutinho P.M."/>
            <person name="Couturier J."/>
            <person name="Covert S."/>
            <person name="Cronk Q."/>
            <person name="Cunningham R."/>
            <person name="Davis J."/>
            <person name="Degroeve S."/>
            <person name="Dejardin A."/>
            <person name="Depamphilis C."/>
            <person name="Detter J."/>
            <person name="Dirks B."/>
            <person name="Dubchak I."/>
            <person name="Duplessis S."/>
            <person name="Ehlting J."/>
            <person name="Ellis B."/>
            <person name="Gendler K."/>
            <person name="Goodstein D."/>
            <person name="Gribskov M."/>
            <person name="Grimwood J."/>
            <person name="Groover A."/>
            <person name="Gunter L."/>
            <person name="Hamberger B."/>
            <person name="Heinze B."/>
            <person name="Helariutta Y."/>
            <person name="Henrissat B."/>
            <person name="Holligan D."/>
            <person name="Holt R."/>
            <person name="Huang W."/>
            <person name="Islam-Faridi N."/>
            <person name="Jones S."/>
            <person name="Jones-Rhoades M."/>
            <person name="Jorgensen R."/>
            <person name="Joshi C."/>
            <person name="Kangasjarvi J."/>
            <person name="Karlsson J."/>
            <person name="Kelleher C."/>
            <person name="Kirkpatrick R."/>
            <person name="Kirst M."/>
            <person name="Kohler A."/>
            <person name="Kalluri U."/>
            <person name="Larimer F."/>
            <person name="Leebens-Mack J."/>
            <person name="Leple J.C."/>
            <person name="Locascio P."/>
            <person name="Lou Y."/>
            <person name="Lucas S."/>
            <person name="Martin F."/>
            <person name="Montanini B."/>
            <person name="Napoli C."/>
            <person name="Nelson D.R."/>
            <person name="Nelson C."/>
            <person name="Nieminen K."/>
            <person name="Nilsson O."/>
            <person name="Pereda V."/>
            <person name="Peter G."/>
            <person name="Philippe R."/>
            <person name="Pilate G."/>
            <person name="Poliakov A."/>
            <person name="Razumovskaya J."/>
            <person name="Richardson P."/>
            <person name="Rinaldi C."/>
            <person name="Ritland K."/>
            <person name="Rouze P."/>
            <person name="Ryaboy D."/>
            <person name="Schmutz J."/>
            <person name="Schrader J."/>
            <person name="Segerman B."/>
            <person name="Shin H."/>
            <person name="Siddiqui A."/>
            <person name="Sterky F."/>
            <person name="Terry A."/>
            <person name="Tsai C.J."/>
            <person name="Uberbacher E."/>
            <person name="Unneberg P."/>
            <person name="Vahala J."/>
            <person name="Wall K."/>
            <person name="Wessler S."/>
            <person name="Yang G."/>
            <person name="Yin T."/>
            <person name="Douglas C."/>
            <person name="Marra M."/>
            <person name="Sandberg G."/>
            <person name="Van de Peer Y."/>
            <person name="Rokhsar D."/>
        </authorList>
    </citation>
    <scope>NUCLEOTIDE SEQUENCE [LARGE SCALE GENOMIC DNA]</scope>
    <source>
        <strain evidence="2">Nisqually-1</strain>
    </source>
</reference>
<dbReference type="InterPro" id="IPR011989">
    <property type="entry name" value="ARM-like"/>
</dbReference>
<evidence type="ECO:0008006" key="3">
    <source>
        <dbReference type="Google" id="ProtNLM"/>
    </source>
</evidence>
<evidence type="ECO:0000256" key="1">
    <source>
        <dbReference type="SAM" id="Phobius"/>
    </source>
</evidence>
<protein>
    <recommendedName>
        <fullName evidence="3">Exportin-1 C-terminal domain-containing protein</fullName>
    </recommendedName>
</protein>
<keyword evidence="1" id="KW-0472">Membrane</keyword>
<sequence length="160" mass="18603">MHETHPGVQDMACDTFLKIVQKCKRKFVIVQVGESEPFVSELLSGLPTTVADLEPHQIHTFYESVGHMIQAESDLQKRDEYMQRLMDLPNQKWAEIIGQAHQSVDFLKDQEVIRTVLNILQVWLFIRHEMLCGLKPYLYGVFNCMLFQMTSTILLYIIVC</sequence>
<dbReference type="PANTHER" id="PTHR11223:SF2">
    <property type="entry name" value="EXPORTIN-1"/>
    <property type="match status" value="1"/>
</dbReference>
<dbReference type="STRING" id="3694.A0A3N7FA05"/>
<dbReference type="PANTHER" id="PTHR11223">
    <property type="entry name" value="EXPORTIN 1/5"/>
    <property type="match status" value="1"/>
</dbReference>
<keyword evidence="1" id="KW-1133">Transmembrane helix</keyword>
<gene>
    <name evidence="2" type="ORF">POPTR_T057633</name>
</gene>
<dbReference type="InParanoid" id="A0A3N7FA05"/>
<dbReference type="InterPro" id="IPR045065">
    <property type="entry name" value="XPO1/5"/>
</dbReference>